<feature type="transmembrane region" description="Helical" evidence="7">
    <location>
        <begin position="253"/>
        <end position="273"/>
    </location>
</feature>
<dbReference type="PRINTS" id="PR01036">
    <property type="entry name" value="TCRTETB"/>
</dbReference>
<dbReference type="GO" id="GO:0005886">
    <property type="term" value="C:plasma membrane"/>
    <property type="evidence" value="ECO:0007669"/>
    <property type="project" value="UniProtKB-SubCell"/>
</dbReference>
<dbReference type="PROSITE" id="PS50850">
    <property type="entry name" value="MFS"/>
    <property type="match status" value="1"/>
</dbReference>
<dbReference type="PANTHER" id="PTHR42718">
    <property type="entry name" value="MAJOR FACILITATOR SUPERFAMILY MULTIDRUG TRANSPORTER MFSC"/>
    <property type="match status" value="1"/>
</dbReference>
<feature type="transmembrane region" description="Helical" evidence="7">
    <location>
        <begin position="128"/>
        <end position="149"/>
    </location>
</feature>
<evidence type="ECO:0000256" key="3">
    <source>
        <dbReference type="ARBA" id="ARBA00022989"/>
    </source>
</evidence>
<keyword evidence="3 7" id="KW-1133">Transmembrane helix</keyword>
<evidence type="ECO:0000256" key="7">
    <source>
        <dbReference type="SAM" id="Phobius"/>
    </source>
</evidence>
<feature type="region of interest" description="Disordered" evidence="6">
    <location>
        <begin position="1"/>
        <end position="27"/>
    </location>
</feature>
<keyword evidence="5" id="KW-0046">Antibiotic resistance</keyword>
<accession>A0A931B3M3</accession>
<evidence type="ECO:0000256" key="1">
    <source>
        <dbReference type="ARBA" id="ARBA00004651"/>
    </source>
</evidence>
<dbReference type="Pfam" id="PF07690">
    <property type="entry name" value="MFS_1"/>
    <property type="match status" value="1"/>
</dbReference>
<feature type="transmembrane region" description="Helical" evidence="7">
    <location>
        <begin position="363"/>
        <end position="381"/>
    </location>
</feature>
<feature type="transmembrane region" description="Helical" evidence="7">
    <location>
        <begin position="103"/>
        <end position="122"/>
    </location>
</feature>
<organism evidence="9 10">
    <name type="scientific">Streptacidiphilus fuscans</name>
    <dbReference type="NCBI Taxonomy" id="2789292"/>
    <lineage>
        <taxon>Bacteria</taxon>
        <taxon>Bacillati</taxon>
        <taxon>Actinomycetota</taxon>
        <taxon>Actinomycetes</taxon>
        <taxon>Kitasatosporales</taxon>
        <taxon>Streptomycetaceae</taxon>
        <taxon>Streptacidiphilus</taxon>
    </lineage>
</organism>
<feature type="transmembrane region" description="Helical" evidence="7">
    <location>
        <begin position="440"/>
        <end position="457"/>
    </location>
</feature>
<keyword evidence="2 7" id="KW-0812">Transmembrane</keyword>
<dbReference type="RefSeq" id="WP_196193854.1">
    <property type="nucleotide sequence ID" value="NZ_JADPRT010000004.1"/>
</dbReference>
<feature type="transmembrane region" description="Helical" evidence="7">
    <location>
        <begin position="330"/>
        <end position="351"/>
    </location>
</feature>
<comment type="subcellular location">
    <subcellularLocation>
        <location evidence="1">Cell membrane</location>
        <topology evidence="1">Multi-pass membrane protein</topology>
    </subcellularLocation>
</comment>
<dbReference type="InterPro" id="IPR036259">
    <property type="entry name" value="MFS_trans_sf"/>
</dbReference>
<feature type="transmembrane region" description="Helical" evidence="7">
    <location>
        <begin position="161"/>
        <end position="185"/>
    </location>
</feature>
<reference evidence="9" key="1">
    <citation type="submission" date="2020-11" db="EMBL/GenBank/DDBJ databases">
        <title>Isolation and identification of active actinomycetes.</title>
        <authorList>
            <person name="Yu B."/>
        </authorList>
    </citation>
    <scope>NUCLEOTIDE SEQUENCE</scope>
    <source>
        <strain evidence="9">NEAU-YB345</strain>
    </source>
</reference>
<dbReference type="AlphaFoldDB" id="A0A931B3M3"/>
<dbReference type="Gene3D" id="1.20.1720.10">
    <property type="entry name" value="Multidrug resistance protein D"/>
    <property type="match status" value="1"/>
</dbReference>
<dbReference type="Proteomes" id="UP000657385">
    <property type="component" value="Unassembled WGS sequence"/>
</dbReference>
<feature type="transmembrane region" description="Helical" evidence="7">
    <location>
        <begin position="469"/>
        <end position="490"/>
    </location>
</feature>
<name>A0A931B3M3_9ACTN</name>
<evidence type="ECO:0000256" key="4">
    <source>
        <dbReference type="ARBA" id="ARBA00023136"/>
    </source>
</evidence>
<protein>
    <submittedName>
        <fullName evidence="9">MFS transporter</fullName>
    </submittedName>
</protein>
<feature type="transmembrane region" description="Helical" evidence="7">
    <location>
        <begin position="37"/>
        <end position="59"/>
    </location>
</feature>
<feature type="transmembrane region" description="Helical" evidence="7">
    <location>
        <begin position="393"/>
        <end position="419"/>
    </location>
</feature>
<evidence type="ECO:0000259" key="8">
    <source>
        <dbReference type="PROSITE" id="PS50850"/>
    </source>
</evidence>
<keyword evidence="10" id="KW-1185">Reference proteome</keyword>
<dbReference type="SUPFAM" id="SSF103473">
    <property type="entry name" value="MFS general substrate transporter"/>
    <property type="match status" value="1"/>
</dbReference>
<comment type="caution">
    <text evidence="9">The sequence shown here is derived from an EMBL/GenBank/DDBJ whole genome shotgun (WGS) entry which is preliminary data.</text>
</comment>
<sequence>MTAIRVPADRDERLPHKNPAATAAPTEPAAPVARKGLLPVVLTATFMSALDFFIVNVAIPSMQRHLGASPAAIQWIVAGYSLALAAGLITAGRVGDIVGRRRLFALGLGLFTLASAACGLAPDVAFLIGGRIAQGLAAALMGPQVLGIIRTSFHGKAQARAITMYALTMGLGAVLGQLIGGVLIKADLFGTDWRACFLINLPIGAVTVALVNRCVPESRAPERPRLDNVGVVLVTAALVTLALPLIQGRSAGWPVWTWLSLAASAVLFAVFTAHQRHLGARQGSPLVPPELFRGRAFTVGAVAQLLFWSGQGSFFLILALYLQVGRGLDALTSGVVFTALGLGYFATSLRADLVAARLGRQTVALGAVVMALGLALLWAGTEQIGTTGGTLRVVWLVPGLVVDGVGMGLVIGPITAAVLTRVTPQLVGAASGVITTLQQVGGAVGIALLGIVFYDALGSAGPAGYGHAFQAGLAVLVVVELVLAGLIQLLPHDS</sequence>
<dbReference type="PANTHER" id="PTHR42718:SF39">
    <property type="entry name" value="ACTINORHODIN TRANSPORTER-RELATED"/>
    <property type="match status" value="1"/>
</dbReference>
<evidence type="ECO:0000256" key="6">
    <source>
        <dbReference type="SAM" id="MobiDB-lite"/>
    </source>
</evidence>
<keyword evidence="4 7" id="KW-0472">Membrane</keyword>
<feature type="transmembrane region" description="Helical" evidence="7">
    <location>
        <begin position="197"/>
        <end position="215"/>
    </location>
</feature>
<evidence type="ECO:0000256" key="2">
    <source>
        <dbReference type="ARBA" id="ARBA00022692"/>
    </source>
</evidence>
<dbReference type="InterPro" id="IPR011701">
    <property type="entry name" value="MFS"/>
</dbReference>
<feature type="transmembrane region" description="Helical" evidence="7">
    <location>
        <begin position="294"/>
        <end position="324"/>
    </location>
</feature>
<dbReference type="InterPro" id="IPR020846">
    <property type="entry name" value="MFS_dom"/>
</dbReference>
<feature type="domain" description="Major facilitator superfamily (MFS) profile" evidence="8">
    <location>
        <begin position="37"/>
        <end position="494"/>
    </location>
</feature>
<evidence type="ECO:0000256" key="5">
    <source>
        <dbReference type="ARBA" id="ARBA00023251"/>
    </source>
</evidence>
<dbReference type="EMBL" id="JADPRT010000004">
    <property type="protein sequence ID" value="MBF9068692.1"/>
    <property type="molecule type" value="Genomic_DNA"/>
</dbReference>
<dbReference type="GO" id="GO:0046677">
    <property type="term" value="P:response to antibiotic"/>
    <property type="evidence" value="ECO:0007669"/>
    <property type="project" value="UniProtKB-KW"/>
</dbReference>
<proteinExistence type="predicted"/>
<gene>
    <name evidence="9" type="ORF">I2501_11730</name>
</gene>
<evidence type="ECO:0000313" key="10">
    <source>
        <dbReference type="Proteomes" id="UP000657385"/>
    </source>
</evidence>
<feature type="transmembrane region" description="Helical" evidence="7">
    <location>
        <begin position="227"/>
        <end position="247"/>
    </location>
</feature>
<feature type="transmembrane region" description="Helical" evidence="7">
    <location>
        <begin position="71"/>
        <end position="91"/>
    </location>
</feature>
<dbReference type="GO" id="GO:0022857">
    <property type="term" value="F:transmembrane transporter activity"/>
    <property type="evidence" value="ECO:0007669"/>
    <property type="project" value="InterPro"/>
</dbReference>
<dbReference type="CDD" id="cd17321">
    <property type="entry name" value="MFS_MMR_MDR_like"/>
    <property type="match status" value="1"/>
</dbReference>
<evidence type="ECO:0000313" key="9">
    <source>
        <dbReference type="EMBL" id="MBF9068692.1"/>
    </source>
</evidence>
<dbReference type="Gene3D" id="1.20.1250.20">
    <property type="entry name" value="MFS general substrate transporter like domains"/>
    <property type="match status" value="1"/>
</dbReference>